<sequence>MNPELIKYYSQELQHVRETGSEFAKAFPKVAGRLGLESFECADPYVERLLEGFSFLAARVQMKIDAEFPRFTQHLFELVYPHYLAPTPSMTIVEFQPDMTHPSLTEGAKIPRGTALHGALDGDGSTRCEFRTAHPVELWPIELAQARLFTHTGSLPGVDVKLPRGVKAGLRLTLRTVNGAAFDTLALDTLPLHLRGGDGLPGRLYELLLGASLGVLVVPGKGAGAAGPQPVLPASAVRPLGMSDGEALLPVSAQSFPGYRLLQEYFAFAPRFMFVGIEGLRAHLARCSAHEVEIIVLLSRGDQALEQSLDASHFALHCTPAINLFARRADRIAVTGEQFEYHVVADRTRPMDFEIYQLEGVTGYRSGSVEEVPFQPFYRARDLGVPQGGGAYYQVRREQRLPSARQQERGARSSYIGSETFISLVDVTDAPYPGDLHQLGVSVLCTNRDLPLSMPLGLAGTDFIVDMEAPVLSARCVGGPSRPLPSYAHGSVAWRLLSHLSLNYASLVDGANGEGARAMRDLLALYAPLGDGAAVRQIESLVSIGSLAVTRRLPSRGPIVFGRGLEVTVHIDESGFAGASAFLFGAVLAKFFTQYVSMNSFAETVVNSTSRGEIMRWAPGSGQCRTL</sequence>
<dbReference type="Proteomes" id="UP000027466">
    <property type="component" value="Unassembled WGS sequence"/>
</dbReference>
<dbReference type="NCBIfam" id="TIGR03359">
    <property type="entry name" value="VI_chp_6"/>
    <property type="match status" value="1"/>
</dbReference>
<dbReference type="InterPro" id="IPR010272">
    <property type="entry name" value="T6SS_TssF"/>
</dbReference>
<reference evidence="1 2" key="1">
    <citation type="submission" date="2014-03" db="EMBL/GenBank/DDBJ databases">
        <title>Draft Genome Sequences of Four Burkholderia Strains.</title>
        <authorList>
            <person name="Liu X.Y."/>
            <person name="Li C.X."/>
            <person name="Xu J.H."/>
        </authorList>
    </citation>
    <scope>NUCLEOTIDE SEQUENCE [LARGE SCALE GENOMIC DNA]</scope>
    <source>
        <strain evidence="1 2">DSM 50014</strain>
    </source>
</reference>
<gene>
    <name evidence="1" type="ORF">BG61_13870</name>
</gene>
<name>A0A069PMS0_9BURK</name>
<accession>A0A069PMS0</accession>
<dbReference type="PIRSF" id="PIRSF028304">
    <property type="entry name" value="UCP028304"/>
    <property type="match status" value="1"/>
</dbReference>
<comment type="caution">
    <text evidence="1">The sequence shown here is derived from an EMBL/GenBank/DDBJ whole genome shotgun (WGS) entry which is preliminary data.</text>
</comment>
<dbReference type="EMBL" id="JFHC01000021">
    <property type="protein sequence ID" value="KDR41998.1"/>
    <property type="molecule type" value="Genomic_DNA"/>
</dbReference>
<protein>
    <submittedName>
        <fullName evidence="1">Type VI secretion system protein ImpG</fullName>
    </submittedName>
</protein>
<evidence type="ECO:0000313" key="1">
    <source>
        <dbReference type="EMBL" id="KDR41998.1"/>
    </source>
</evidence>
<keyword evidence="2" id="KW-1185">Reference proteome</keyword>
<dbReference type="Pfam" id="PF05947">
    <property type="entry name" value="T6SS_TssF"/>
    <property type="match status" value="1"/>
</dbReference>
<dbReference type="PANTHER" id="PTHR35370">
    <property type="entry name" value="CYTOPLASMIC PROTEIN-RELATED-RELATED"/>
    <property type="match status" value="1"/>
</dbReference>
<dbReference type="RefSeq" id="WP_035938919.1">
    <property type="nucleotide sequence ID" value="NZ_CADFFX010000024.1"/>
</dbReference>
<dbReference type="STRING" id="60547.GCA_000751215_06081"/>
<evidence type="ECO:0000313" key="2">
    <source>
        <dbReference type="Proteomes" id="UP000027466"/>
    </source>
</evidence>
<dbReference type="AlphaFoldDB" id="A0A069PMS0"/>
<organism evidence="1 2">
    <name type="scientific">Caballeronia glathei</name>
    <dbReference type="NCBI Taxonomy" id="60547"/>
    <lineage>
        <taxon>Bacteria</taxon>
        <taxon>Pseudomonadati</taxon>
        <taxon>Pseudomonadota</taxon>
        <taxon>Betaproteobacteria</taxon>
        <taxon>Burkholderiales</taxon>
        <taxon>Burkholderiaceae</taxon>
        <taxon>Caballeronia</taxon>
    </lineage>
</organism>
<dbReference type="PANTHER" id="PTHR35370:SF1">
    <property type="entry name" value="TYPE VI SECRETION SYSTEM COMPONENT TSSF1"/>
    <property type="match status" value="1"/>
</dbReference>
<proteinExistence type="predicted"/>